<comment type="caution">
    <text evidence="1">The sequence shown here is derived from an EMBL/GenBank/DDBJ whole genome shotgun (WGS) entry which is preliminary data.</text>
</comment>
<accession>A0ACA9SHW0</accession>
<gene>
    <name evidence="1" type="ORF">RPERSI_LOCUS31047</name>
</gene>
<dbReference type="EMBL" id="CAJVQC010123583">
    <property type="protein sequence ID" value="CAG8839438.1"/>
    <property type="molecule type" value="Genomic_DNA"/>
</dbReference>
<protein>
    <submittedName>
        <fullName evidence="1">3212_t:CDS:1</fullName>
    </submittedName>
</protein>
<keyword evidence="2" id="KW-1185">Reference proteome</keyword>
<evidence type="ECO:0000313" key="2">
    <source>
        <dbReference type="Proteomes" id="UP000789920"/>
    </source>
</evidence>
<dbReference type="Proteomes" id="UP000789920">
    <property type="component" value="Unassembled WGS sequence"/>
</dbReference>
<evidence type="ECO:0000313" key="1">
    <source>
        <dbReference type="EMBL" id="CAG8839438.1"/>
    </source>
</evidence>
<organism evidence="1 2">
    <name type="scientific">Racocetra persica</name>
    <dbReference type="NCBI Taxonomy" id="160502"/>
    <lineage>
        <taxon>Eukaryota</taxon>
        <taxon>Fungi</taxon>
        <taxon>Fungi incertae sedis</taxon>
        <taxon>Mucoromycota</taxon>
        <taxon>Glomeromycotina</taxon>
        <taxon>Glomeromycetes</taxon>
        <taxon>Diversisporales</taxon>
        <taxon>Gigasporaceae</taxon>
        <taxon>Racocetra</taxon>
    </lineage>
</organism>
<name>A0ACA9SHW0_9GLOM</name>
<feature type="non-terminal residue" evidence="1">
    <location>
        <position position="120"/>
    </location>
</feature>
<proteinExistence type="predicted"/>
<reference evidence="1" key="1">
    <citation type="submission" date="2021-06" db="EMBL/GenBank/DDBJ databases">
        <authorList>
            <person name="Kallberg Y."/>
            <person name="Tangrot J."/>
            <person name="Rosling A."/>
        </authorList>
    </citation>
    <scope>NUCLEOTIDE SEQUENCE</scope>
    <source>
        <strain evidence="1">MA461A</strain>
    </source>
</reference>
<sequence length="120" mass="13885">LSKPGIKNNKKIRSKPIPKTDEEWFDLLESNDDNKGSEPSDSEYDIADEDPDIYFKKIVDPYINRISEAEKFNKGEVYDYYAFVPKGYFAEGELLAFFESIEEKIANVYKRELSLKGGLK</sequence>
<feature type="non-terminal residue" evidence="1">
    <location>
        <position position="1"/>
    </location>
</feature>